<evidence type="ECO:0000256" key="1">
    <source>
        <dbReference type="SAM" id="MobiDB-lite"/>
    </source>
</evidence>
<dbReference type="EMBL" id="CALTRL010000143">
    <property type="protein sequence ID" value="CAH7666621.1"/>
    <property type="molecule type" value="Genomic_DNA"/>
</dbReference>
<organism evidence="2 3">
    <name type="scientific">Phakopsora pachyrhizi</name>
    <name type="common">Asian soybean rust disease fungus</name>
    <dbReference type="NCBI Taxonomy" id="170000"/>
    <lineage>
        <taxon>Eukaryota</taxon>
        <taxon>Fungi</taxon>
        <taxon>Dikarya</taxon>
        <taxon>Basidiomycota</taxon>
        <taxon>Pucciniomycotina</taxon>
        <taxon>Pucciniomycetes</taxon>
        <taxon>Pucciniales</taxon>
        <taxon>Phakopsoraceae</taxon>
        <taxon>Phakopsora</taxon>
    </lineage>
</organism>
<feature type="region of interest" description="Disordered" evidence="1">
    <location>
        <begin position="234"/>
        <end position="261"/>
    </location>
</feature>
<proteinExistence type="predicted"/>
<protein>
    <submittedName>
        <fullName evidence="2">Uncharacterized protein</fullName>
    </submittedName>
</protein>
<sequence length="280" mass="32338">MTTKKLSKSFTYSQNQLLGQSSHISGLLYFSKKLIKKRRVSDLNDRIHHREAFLRNFVSDCRSSPEDRRKLTNNDSGAFQRISEKLIDIHRAFYNRSYDLKSAERWENLRDQGYRPVKRSNLDQVWWSQERRNGRIQPDHELSRPIIELRRIQMIPKSDSQSTTPFKKTQSNRSFTTKASRLLREDRDSQSYKSDLSSKKLFKRKNLLPRLLHKDSPEIIDLVGDASDFGVPDLSGTSVDSESDTHATILGQLGSSPGSKGIKGLRPGSFLELRRLDKSI</sequence>
<keyword evidence="3" id="KW-1185">Reference proteome</keyword>
<dbReference type="Proteomes" id="UP001153365">
    <property type="component" value="Unassembled WGS sequence"/>
</dbReference>
<name>A0AAV0AHF0_PHAPC</name>
<accession>A0AAV0AHF0</accession>
<reference evidence="2" key="1">
    <citation type="submission" date="2022-06" db="EMBL/GenBank/DDBJ databases">
        <authorList>
            <consortium name="SYNGENTA / RWTH Aachen University"/>
        </authorList>
    </citation>
    <scope>NUCLEOTIDE SEQUENCE</scope>
</reference>
<dbReference type="AlphaFoldDB" id="A0AAV0AHF0"/>
<feature type="region of interest" description="Disordered" evidence="1">
    <location>
        <begin position="157"/>
        <end position="191"/>
    </location>
</feature>
<comment type="caution">
    <text evidence="2">The sequence shown here is derived from an EMBL/GenBank/DDBJ whole genome shotgun (WGS) entry which is preliminary data.</text>
</comment>
<feature type="compositionally biased region" description="Polar residues" evidence="1">
    <location>
        <begin position="158"/>
        <end position="179"/>
    </location>
</feature>
<evidence type="ECO:0000313" key="3">
    <source>
        <dbReference type="Proteomes" id="UP001153365"/>
    </source>
</evidence>
<gene>
    <name evidence="2" type="ORF">PPACK8108_LOCUS969</name>
</gene>
<evidence type="ECO:0000313" key="2">
    <source>
        <dbReference type="EMBL" id="CAH7666621.1"/>
    </source>
</evidence>